<dbReference type="Pfam" id="PF01248">
    <property type="entry name" value="Ribosomal_L7Ae"/>
    <property type="match status" value="1"/>
</dbReference>
<organism evidence="2 3">
    <name type="scientific">Candidatus Avidehalobacter gallistercoris</name>
    <dbReference type="NCBI Taxonomy" id="2840694"/>
    <lineage>
        <taxon>Bacteria</taxon>
        <taxon>Bacillati</taxon>
        <taxon>Bacillota</taxon>
        <taxon>Clostridia</taxon>
        <taxon>Eubacteriales</taxon>
        <taxon>Peptococcaceae</taxon>
        <taxon>Peptococcaceae incertae sedis</taxon>
        <taxon>Candidatus Avidehalobacter</taxon>
    </lineage>
</organism>
<accession>A0A9D1KZL1</accession>
<feature type="domain" description="Ribosomal protein eL8/eL30/eS12/Gadd45" evidence="1">
    <location>
        <begin position="22"/>
        <end position="101"/>
    </location>
</feature>
<evidence type="ECO:0000313" key="3">
    <source>
        <dbReference type="Proteomes" id="UP000824124"/>
    </source>
</evidence>
<gene>
    <name evidence="2" type="ORF">IAB00_05590</name>
</gene>
<dbReference type="AlphaFoldDB" id="A0A9D1KZL1"/>
<dbReference type="EMBL" id="DVMH01000028">
    <property type="protein sequence ID" value="HIU10695.1"/>
    <property type="molecule type" value="Genomic_DNA"/>
</dbReference>
<proteinExistence type="predicted"/>
<dbReference type="InterPro" id="IPR004038">
    <property type="entry name" value="Ribosomal_eL8/eL30/eS12/Gad45"/>
</dbReference>
<dbReference type="Proteomes" id="UP000824124">
    <property type="component" value="Unassembled WGS sequence"/>
</dbReference>
<name>A0A9D1KZL1_9FIRM</name>
<evidence type="ECO:0000259" key="1">
    <source>
        <dbReference type="Pfam" id="PF01248"/>
    </source>
</evidence>
<evidence type="ECO:0000313" key="2">
    <source>
        <dbReference type="EMBL" id="HIU10695.1"/>
    </source>
</evidence>
<reference evidence="2" key="2">
    <citation type="journal article" date="2021" name="PeerJ">
        <title>Extensive microbial diversity within the chicken gut microbiome revealed by metagenomics and culture.</title>
        <authorList>
            <person name="Gilroy R."/>
            <person name="Ravi A."/>
            <person name="Getino M."/>
            <person name="Pursley I."/>
            <person name="Horton D.L."/>
            <person name="Alikhan N.F."/>
            <person name="Baker D."/>
            <person name="Gharbi K."/>
            <person name="Hall N."/>
            <person name="Watson M."/>
            <person name="Adriaenssens E.M."/>
            <person name="Foster-Nyarko E."/>
            <person name="Jarju S."/>
            <person name="Secka A."/>
            <person name="Antonio M."/>
            <person name="Oren A."/>
            <person name="Chaudhuri R.R."/>
            <person name="La Ragione R."/>
            <person name="Hildebrand F."/>
            <person name="Pallen M.J."/>
        </authorList>
    </citation>
    <scope>NUCLEOTIDE SEQUENCE</scope>
    <source>
        <strain evidence="2">2830</strain>
    </source>
</reference>
<dbReference type="Gene3D" id="3.30.1330.30">
    <property type="match status" value="1"/>
</dbReference>
<sequence length="138" mass="14596">MNCCKNTPSEAELAAFKAAQGVYTLLGLAQRAGKLTAGSDAVIATCTRGEAKLVLLAADLSENSLKRLNKFCCKPAVKKNVAVWRFGSKERLGQATGRRPCGVWSLCDVNFAGGLEAKLTALQKAGLAERILPANKNS</sequence>
<comment type="caution">
    <text evidence="2">The sequence shown here is derived from an EMBL/GenBank/DDBJ whole genome shotgun (WGS) entry which is preliminary data.</text>
</comment>
<reference evidence="2" key="1">
    <citation type="submission" date="2020-10" db="EMBL/GenBank/DDBJ databases">
        <authorList>
            <person name="Gilroy R."/>
        </authorList>
    </citation>
    <scope>NUCLEOTIDE SEQUENCE</scope>
    <source>
        <strain evidence="2">2830</strain>
    </source>
</reference>
<dbReference type="SUPFAM" id="SSF55315">
    <property type="entry name" value="L30e-like"/>
    <property type="match status" value="1"/>
</dbReference>
<dbReference type="InterPro" id="IPR029064">
    <property type="entry name" value="Ribosomal_eL30-like_sf"/>
</dbReference>
<protein>
    <submittedName>
        <fullName evidence="2">Ribosomal L7Ae/L30e/S12e/Gadd45 family protein</fullName>
    </submittedName>
</protein>